<keyword evidence="2" id="KW-1185">Reference proteome</keyword>
<evidence type="ECO:0000313" key="1">
    <source>
        <dbReference type="EMBL" id="QJR36312.1"/>
    </source>
</evidence>
<dbReference type="RefSeq" id="WP_171225744.1">
    <property type="nucleotide sequence ID" value="NZ_CP053085.1"/>
</dbReference>
<proteinExistence type="predicted"/>
<gene>
    <name evidence="1" type="ORF">HKW67_12755</name>
</gene>
<protein>
    <submittedName>
        <fullName evidence="1">Uncharacterized protein</fullName>
    </submittedName>
</protein>
<name>A0A6M4ITY7_9BACT</name>
<organism evidence="1 2">
    <name type="scientific">Gemmatimonas groenlandica</name>
    <dbReference type="NCBI Taxonomy" id="2732249"/>
    <lineage>
        <taxon>Bacteria</taxon>
        <taxon>Pseudomonadati</taxon>
        <taxon>Gemmatimonadota</taxon>
        <taxon>Gemmatimonadia</taxon>
        <taxon>Gemmatimonadales</taxon>
        <taxon>Gemmatimonadaceae</taxon>
        <taxon>Gemmatimonas</taxon>
    </lineage>
</organism>
<dbReference type="Proteomes" id="UP000500938">
    <property type="component" value="Chromosome"/>
</dbReference>
<sequence length="71" mass="8281">MQLSVLQYDKLERAITDGTRLQLYRRGTEFLVIPERLRLHNGRELIVARHPSTGSLLEIYIDELDGMEIVK</sequence>
<evidence type="ECO:0000313" key="2">
    <source>
        <dbReference type="Proteomes" id="UP000500938"/>
    </source>
</evidence>
<reference evidence="1 2" key="1">
    <citation type="submission" date="2020-05" db="EMBL/GenBank/DDBJ databases">
        <title>Complete genome sequence of Gemmatimonas greenlandica TET16.</title>
        <authorList>
            <person name="Zeng Y."/>
        </authorList>
    </citation>
    <scope>NUCLEOTIDE SEQUENCE [LARGE SCALE GENOMIC DNA]</scope>
    <source>
        <strain evidence="1 2">TET16</strain>
    </source>
</reference>
<dbReference type="EMBL" id="CP053085">
    <property type="protein sequence ID" value="QJR36312.1"/>
    <property type="molecule type" value="Genomic_DNA"/>
</dbReference>
<dbReference type="KEGG" id="ggr:HKW67_12755"/>
<dbReference type="AlphaFoldDB" id="A0A6M4ITY7"/>
<accession>A0A6M4ITY7</accession>